<sequence>MQTLSTREWFLVLVNDYNSRTCQPLFVAGAFAMFSVIYTIILIFCYAIVSLASYISWSEPLADLPGSLPSAFLKPVDEAQTLKP</sequence>
<organism evidence="2 3">
    <name type="scientific">Steinernema glaseri</name>
    <dbReference type="NCBI Taxonomy" id="37863"/>
    <lineage>
        <taxon>Eukaryota</taxon>
        <taxon>Metazoa</taxon>
        <taxon>Ecdysozoa</taxon>
        <taxon>Nematoda</taxon>
        <taxon>Chromadorea</taxon>
        <taxon>Rhabditida</taxon>
        <taxon>Tylenchina</taxon>
        <taxon>Panagrolaimomorpha</taxon>
        <taxon>Strongyloidoidea</taxon>
        <taxon>Steinernematidae</taxon>
        <taxon>Steinernema</taxon>
    </lineage>
</organism>
<reference evidence="3" key="1">
    <citation type="submission" date="2016-11" db="UniProtKB">
        <authorList>
            <consortium name="WormBaseParasite"/>
        </authorList>
    </citation>
    <scope>IDENTIFICATION</scope>
</reference>
<dbReference type="AlphaFoldDB" id="A0A1I8ALM8"/>
<evidence type="ECO:0000313" key="3">
    <source>
        <dbReference type="WBParaSite" id="L893_g7227.t1"/>
    </source>
</evidence>
<accession>A0A1I8ALM8</accession>
<evidence type="ECO:0000313" key="2">
    <source>
        <dbReference type="Proteomes" id="UP000095287"/>
    </source>
</evidence>
<dbReference type="WBParaSite" id="L893_g7227.t1">
    <property type="protein sequence ID" value="L893_g7227.t1"/>
    <property type="gene ID" value="L893_g7227"/>
</dbReference>
<dbReference type="Proteomes" id="UP000095287">
    <property type="component" value="Unplaced"/>
</dbReference>
<keyword evidence="2" id="KW-1185">Reference proteome</keyword>
<evidence type="ECO:0000256" key="1">
    <source>
        <dbReference type="SAM" id="Phobius"/>
    </source>
</evidence>
<feature type="transmembrane region" description="Helical" evidence="1">
    <location>
        <begin position="25"/>
        <end position="49"/>
    </location>
</feature>
<keyword evidence="1" id="KW-0812">Transmembrane</keyword>
<proteinExistence type="predicted"/>
<keyword evidence="1" id="KW-1133">Transmembrane helix</keyword>
<protein>
    <submittedName>
        <fullName evidence="3">Uncharacterized protein</fullName>
    </submittedName>
</protein>
<name>A0A1I8ALM8_9BILA</name>
<keyword evidence="1" id="KW-0472">Membrane</keyword>